<dbReference type="AlphaFoldDB" id="A0A097ELH9"/>
<name>A0A097ELH9_9SPHN</name>
<feature type="domain" description="Acyltransferase 3" evidence="2">
    <location>
        <begin position="14"/>
        <end position="325"/>
    </location>
</feature>
<keyword evidence="1" id="KW-0812">Transmembrane</keyword>
<dbReference type="InterPro" id="IPR050879">
    <property type="entry name" value="Acyltransferase_3"/>
</dbReference>
<dbReference type="KEGG" id="stax:MC45_17910"/>
<organism evidence="3 4">
    <name type="scientific">Sphingomonas taxi</name>
    <dbReference type="NCBI Taxonomy" id="1549858"/>
    <lineage>
        <taxon>Bacteria</taxon>
        <taxon>Pseudomonadati</taxon>
        <taxon>Pseudomonadota</taxon>
        <taxon>Alphaproteobacteria</taxon>
        <taxon>Sphingomonadales</taxon>
        <taxon>Sphingomonadaceae</taxon>
        <taxon>Sphingomonas</taxon>
    </lineage>
</organism>
<evidence type="ECO:0000259" key="2">
    <source>
        <dbReference type="Pfam" id="PF01757"/>
    </source>
</evidence>
<dbReference type="HOGENOM" id="CLU_005679_2_1_5"/>
<feature type="transmembrane region" description="Helical" evidence="1">
    <location>
        <begin position="309"/>
        <end position="330"/>
    </location>
</feature>
<feature type="transmembrane region" description="Helical" evidence="1">
    <location>
        <begin position="221"/>
        <end position="239"/>
    </location>
</feature>
<dbReference type="Proteomes" id="UP000033200">
    <property type="component" value="Plasmid STP1"/>
</dbReference>
<gene>
    <name evidence="3" type="ORF">MC45_17910</name>
</gene>
<keyword evidence="3" id="KW-0614">Plasmid</keyword>
<evidence type="ECO:0000313" key="4">
    <source>
        <dbReference type="Proteomes" id="UP000033200"/>
    </source>
</evidence>
<proteinExistence type="predicted"/>
<keyword evidence="1" id="KW-1133">Transmembrane helix</keyword>
<keyword evidence="1" id="KW-0472">Membrane</keyword>
<dbReference type="eggNOG" id="COG1835">
    <property type="taxonomic scope" value="Bacteria"/>
</dbReference>
<geneLocation type="plasmid" evidence="3 4">
    <name>STP1</name>
</geneLocation>
<accession>A0A097ELH9</accession>
<feature type="transmembrane region" description="Helical" evidence="1">
    <location>
        <begin position="137"/>
        <end position="153"/>
    </location>
</feature>
<evidence type="ECO:0000256" key="1">
    <source>
        <dbReference type="SAM" id="Phobius"/>
    </source>
</evidence>
<reference evidence="3 4" key="1">
    <citation type="submission" date="2014-09" db="EMBL/GenBank/DDBJ databases">
        <title>Using Illumina technology Improving SMRT sequencing Genome Assembly by RASTools.</title>
        <authorList>
            <person name="Zhou Y."/>
            <person name="Ma T."/>
            <person name="Liu T."/>
        </authorList>
    </citation>
    <scope>NUCLEOTIDE SEQUENCE [LARGE SCALE GENOMIC DNA]</scope>
    <source>
        <strain evidence="3 4">ATCC 55669</strain>
        <plasmid evidence="4">Plasmid STP1</plasmid>
    </source>
</reference>
<dbReference type="GO" id="GO:0016747">
    <property type="term" value="F:acyltransferase activity, transferring groups other than amino-acyl groups"/>
    <property type="evidence" value="ECO:0007669"/>
    <property type="project" value="InterPro"/>
</dbReference>
<dbReference type="Pfam" id="PF01757">
    <property type="entry name" value="Acyl_transf_3"/>
    <property type="match status" value="1"/>
</dbReference>
<dbReference type="EMBL" id="CP009572">
    <property type="protein sequence ID" value="AIT08402.1"/>
    <property type="molecule type" value="Genomic_DNA"/>
</dbReference>
<protein>
    <recommendedName>
        <fullName evidence="2">Acyltransferase 3 domain-containing protein</fullName>
    </recommendedName>
</protein>
<keyword evidence="4" id="KW-1185">Reference proteome</keyword>
<sequence length="347" mass="37642">MTIVQGHKQHFLVLDGMRGIAALIVAGLHARELMIGGRLLDHSYLAVDFFFCLSGFVIAYAYEGRLASGMRLATFAKLRWIRLYPMIFIGALLGGLVLIAGRKDGIIVPTVITIGTMLLIPAGFFFRKQAYPSDNPIWSLFFEVIANIVYALSPRLSARSFGALLLLSALGYVAICYAFDGMQLVGFDSWWSFAAGFVRVTFPFAAGVAIFRLGLHRRSGVPTWLPLIALPALLLFPIASQAIADAVIALVCLPALVVLGARTAPAAALAPWLKALGELSYPLYLLHQPILRVVKNAPHIDVVRSIHPLLPPLMGIILAVVASAIAIRVYDRPVRKLLTAHLGRVAA</sequence>
<dbReference type="InterPro" id="IPR002656">
    <property type="entry name" value="Acyl_transf_3_dom"/>
</dbReference>
<feature type="transmembrane region" description="Helical" evidence="1">
    <location>
        <begin position="42"/>
        <end position="62"/>
    </location>
</feature>
<dbReference type="PANTHER" id="PTHR23028:SF134">
    <property type="entry name" value="PUTATIVE (AFU_ORTHOLOGUE AFUA_4G08520)-RELATED"/>
    <property type="match status" value="1"/>
</dbReference>
<evidence type="ECO:0000313" key="3">
    <source>
        <dbReference type="EMBL" id="AIT08402.1"/>
    </source>
</evidence>
<dbReference type="PANTHER" id="PTHR23028">
    <property type="entry name" value="ACETYLTRANSFERASE"/>
    <property type="match status" value="1"/>
</dbReference>
<feature type="transmembrane region" description="Helical" evidence="1">
    <location>
        <begin position="83"/>
        <end position="100"/>
    </location>
</feature>
<feature type="transmembrane region" description="Helical" evidence="1">
    <location>
        <begin position="106"/>
        <end position="125"/>
    </location>
</feature>
<feature type="transmembrane region" description="Helical" evidence="1">
    <location>
        <begin position="191"/>
        <end position="215"/>
    </location>
</feature>
<feature type="transmembrane region" description="Helical" evidence="1">
    <location>
        <begin position="159"/>
        <end position="179"/>
    </location>
</feature>